<gene>
    <name evidence="2" type="ORF">LIER_13936</name>
</gene>
<dbReference type="InterPro" id="IPR012337">
    <property type="entry name" value="RNaseH-like_sf"/>
</dbReference>
<evidence type="ECO:0000313" key="2">
    <source>
        <dbReference type="EMBL" id="GAA0156434.1"/>
    </source>
</evidence>
<feature type="region of interest" description="Disordered" evidence="1">
    <location>
        <begin position="132"/>
        <end position="176"/>
    </location>
</feature>
<evidence type="ECO:0000256" key="1">
    <source>
        <dbReference type="SAM" id="MobiDB-lite"/>
    </source>
</evidence>
<dbReference type="AlphaFoldDB" id="A0AAV3PXB4"/>
<dbReference type="EMBL" id="BAABME010002863">
    <property type="protein sequence ID" value="GAA0156434.1"/>
    <property type="molecule type" value="Genomic_DNA"/>
</dbReference>
<accession>A0AAV3PXB4</accession>
<sequence length="196" mass="21122">MGNTPQVPTSSLTPVVSPIPFAMWGIDLVGKLPKAKGGAEFSISAVDYFSKWVEQIMALSFEGQMLADFCKKFGIEHRLYIAVGAEVTYGNMTFSRDQDPFPNIAIPQDVAHAVASRFNDAEIDENHRELDAISAEPLSVRPPSSTTDSPHVRLNPPTSQSAGSSQAGVSADKPGDILLRLGKAEETVSRFFPASN</sequence>
<keyword evidence="3" id="KW-1185">Reference proteome</keyword>
<comment type="caution">
    <text evidence="2">The sequence shown here is derived from an EMBL/GenBank/DDBJ whole genome shotgun (WGS) entry which is preliminary data.</text>
</comment>
<dbReference type="Proteomes" id="UP001454036">
    <property type="component" value="Unassembled WGS sequence"/>
</dbReference>
<organism evidence="2 3">
    <name type="scientific">Lithospermum erythrorhizon</name>
    <name type="common">Purple gromwell</name>
    <name type="synonym">Lithospermum officinale var. erythrorhizon</name>
    <dbReference type="NCBI Taxonomy" id="34254"/>
    <lineage>
        <taxon>Eukaryota</taxon>
        <taxon>Viridiplantae</taxon>
        <taxon>Streptophyta</taxon>
        <taxon>Embryophyta</taxon>
        <taxon>Tracheophyta</taxon>
        <taxon>Spermatophyta</taxon>
        <taxon>Magnoliopsida</taxon>
        <taxon>eudicotyledons</taxon>
        <taxon>Gunneridae</taxon>
        <taxon>Pentapetalae</taxon>
        <taxon>asterids</taxon>
        <taxon>lamiids</taxon>
        <taxon>Boraginales</taxon>
        <taxon>Boraginaceae</taxon>
        <taxon>Boraginoideae</taxon>
        <taxon>Lithospermeae</taxon>
        <taxon>Lithospermum</taxon>
    </lineage>
</organism>
<dbReference type="SUPFAM" id="SSF53098">
    <property type="entry name" value="Ribonuclease H-like"/>
    <property type="match status" value="1"/>
</dbReference>
<protein>
    <submittedName>
        <fullName evidence="2">Uncharacterized protein</fullName>
    </submittedName>
</protein>
<feature type="compositionally biased region" description="Low complexity" evidence="1">
    <location>
        <begin position="159"/>
        <end position="171"/>
    </location>
</feature>
<name>A0AAV3PXB4_LITER</name>
<reference evidence="2 3" key="1">
    <citation type="submission" date="2024-01" db="EMBL/GenBank/DDBJ databases">
        <title>The complete chloroplast genome sequence of Lithospermum erythrorhizon: insights into the phylogenetic relationship among Boraginaceae species and the maternal lineages of purple gromwells.</title>
        <authorList>
            <person name="Okada T."/>
            <person name="Watanabe K."/>
        </authorList>
    </citation>
    <scope>NUCLEOTIDE SEQUENCE [LARGE SCALE GENOMIC DNA]</scope>
</reference>
<proteinExistence type="predicted"/>
<evidence type="ECO:0000313" key="3">
    <source>
        <dbReference type="Proteomes" id="UP001454036"/>
    </source>
</evidence>